<dbReference type="PROSITE" id="PS50240">
    <property type="entry name" value="TRYPSIN_DOM"/>
    <property type="match status" value="1"/>
</dbReference>
<dbReference type="GO" id="GO:0005783">
    <property type="term" value="C:endoplasmic reticulum"/>
    <property type="evidence" value="ECO:0007669"/>
    <property type="project" value="UniProtKB-SubCell"/>
</dbReference>
<dbReference type="Pfam" id="PF00089">
    <property type="entry name" value="Trypsin"/>
    <property type="match status" value="1"/>
</dbReference>
<keyword evidence="9" id="KW-0720">Serine protease</keyword>
<dbReference type="SUPFAM" id="SSF50494">
    <property type="entry name" value="Trypsin-like serine proteases"/>
    <property type="match status" value="1"/>
</dbReference>
<dbReference type="InterPro" id="IPR001254">
    <property type="entry name" value="Trypsin_dom"/>
</dbReference>
<evidence type="ECO:0000256" key="14">
    <source>
        <dbReference type="ARBA" id="ARBA00037553"/>
    </source>
</evidence>
<dbReference type="OrthoDB" id="93664at2759"/>
<gene>
    <name evidence="21" type="ORF">BSL78_23466</name>
</gene>
<keyword evidence="22" id="KW-1185">Reference proteome</keyword>
<dbReference type="InterPro" id="IPR043504">
    <property type="entry name" value="Peptidase_S1_PA_chymotrypsin"/>
</dbReference>
<comment type="function">
    <text evidence="14">Protein C is a vitamin K-dependent serine protease that regulates blood coagulation by inactivating factors Va and VIIIa in the presence of calcium ions and phospholipids. Exerts a protective effect on the endothelial cell barrier function.</text>
</comment>
<evidence type="ECO:0000256" key="15">
    <source>
        <dbReference type="ARBA" id="ARBA00038995"/>
    </source>
</evidence>
<reference evidence="21 22" key="1">
    <citation type="journal article" date="2017" name="PLoS Biol.">
        <title>The sea cucumber genome provides insights into morphological evolution and visceral regeneration.</title>
        <authorList>
            <person name="Zhang X."/>
            <person name="Sun L."/>
            <person name="Yuan J."/>
            <person name="Sun Y."/>
            <person name="Gao Y."/>
            <person name="Zhang L."/>
            <person name="Li S."/>
            <person name="Dai H."/>
            <person name="Hamel J.F."/>
            <person name="Liu C."/>
            <person name="Yu Y."/>
            <person name="Liu S."/>
            <person name="Lin W."/>
            <person name="Guo K."/>
            <person name="Jin S."/>
            <person name="Xu P."/>
            <person name="Storey K.B."/>
            <person name="Huan P."/>
            <person name="Zhang T."/>
            <person name="Zhou Y."/>
            <person name="Zhang J."/>
            <person name="Lin C."/>
            <person name="Li X."/>
            <person name="Xing L."/>
            <person name="Huo D."/>
            <person name="Sun M."/>
            <person name="Wang L."/>
            <person name="Mercier A."/>
            <person name="Li F."/>
            <person name="Yang H."/>
            <person name="Xiang J."/>
        </authorList>
    </citation>
    <scope>NUCLEOTIDE SEQUENCE [LARGE SCALE GENOMIC DNA]</scope>
    <source>
        <strain evidence="21">Shaxun</strain>
        <tissue evidence="21">Muscle</tissue>
    </source>
</reference>
<dbReference type="FunFam" id="2.40.10.10:FF:000011">
    <property type="entry name" value="Coagulation factor X"/>
    <property type="match status" value="1"/>
</dbReference>
<evidence type="ECO:0000256" key="5">
    <source>
        <dbReference type="ARBA" id="ARBA00022670"/>
    </source>
</evidence>
<comment type="caution">
    <text evidence="21">The sequence shown here is derived from an EMBL/GenBank/DDBJ whole genome shotgun (WGS) entry which is preliminary data.</text>
</comment>
<keyword evidence="11" id="KW-1015">Disulfide bond</keyword>
<comment type="catalytic activity">
    <reaction evidence="13">
        <text>Degradation of blood coagulation factors Va and VIIIa.</text>
        <dbReference type="EC" id="3.4.21.69"/>
    </reaction>
</comment>
<evidence type="ECO:0000256" key="3">
    <source>
        <dbReference type="ARBA" id="ARBA00004613"/>
    </source>
</evidence>
<keyword evidence="7" id="KW-0378">Hydrolase</keyword>
<evidence type="ECO:0000313" key="21">
    <source>
        <dbReference type="EMBL" id="PIK39692.1"/>
    </source>
</evidence>
<evidence type="ECO:0000313" key="22">
    <source>
        <dbReference type="Proteomes" id="UP000230750"/>
    </source>
</evidence>
<comment type="subcellular location">
    <subcellularLocation>
        <location evidence="1">Endoplasmic reticulum</location>
    </subcellularLocation>
    <subcellularLocation>
        <location evidence="2">Golgi apparatus</location>
    </subcellularLocation>
    <subcellularLocation>
        <location evidence="3">Secreted</location>
    </subcellularLocation>
</comment>
<dbReference type="PANTHER" id="PTHR24278">
    <property type="entry name" value="COAGULATION FACTOR"/>
    <property type="match status" value="1"/>
</dbReference>
<keyword evidence="5" id="KW-0645">Protease</keyword>
<keyword evidence="12" id="KW-0325">Glycoprotein</keyword>
<evidence type="ECO:0000256" key="10">
    <source>
        <dbReference type="ARBA" id="ARBA00023034"/>
    </source>
</evidence>
<keyword evidence="10" id="KW-0333">Golgi apparatus</keyword>
<dbReference type="Proteomes" id="UP000230750">
    <property type="component" value="Unassembled WGS sequence"/>
</dbReference>
<dbReference type="GO" id="GO:0005794">
    <property type="term" value="C:Golgi apparatus"/>
    <property type="evidence" value="ECO:0007669"/>
    <property type="project" value="UniProtKB-SubCell"/>
</dbReference>
<evidence type="ECO:0000256" key="16">
    <source>
        <dbReference type="ARBA" id="ARBA00040219"/>
    </source>
</evidence>
<keyword evidence="4" id="KW-0964">Secreted</keyword>
<evidence type="ECO:0000256" key="19">
    <source>
        <dbReference type="ARBA" id="ARBA00042906"/>
    </source>
</evidence>
<dbReference type="InterPro" id="IPR009003">
    <property type="entry name" value="Peptidase_S1_PA"/>
</dbReference>
<evidence type="ECO:0000256" key="13">
    <source>
        <dbReference type="ARBA" id="ARBA00036045"/>
    </source>
</evidence>
<proteinExistence type="predicted"/>
<organism evidence="21 22">
    <name type="scientific">Stichopus japonicus</name>
    <name type="common">Sea cucumber</name>
    <dbReference type="NCBI Taxonomy" id="307972"/>
    <lineage>
        <taxon>Eukaryota</taxon>
        <taxon>Metazoa</taxon>
        <taxon>Echinodermata</taxon>
        <taxon>Eleutherozoa</taxon>
        <taxon>Echinozoa</taxon>
        <taxon>Holothuroidea</taxon>
        <taxon>Aspidochirotacea</taxon>
        <taxon>Aspidochirotida</taxon>
        <taxon>Stichopodidae</taxon>
        <taxon>Apostichopus</taxon>
    </lineage>
</organism>
<protein>
    <recommendedName>
        <fullName evidence="16">Vitamin K-dependent protein C</fullName>
        <ecNumber evidence="15">3.4.21.69</ecNumber>
    </recommendedName>
    <alternativeName>
        <fullName evidence="19">Anticoagulant protein C</fullName>
    </alternativeName>
    <alternativeName>
        <fullName evidence="17">Autoprothrombin IIA</fullName>
    </alternativeName>
    <alternativeName>
        <fullName evidence="18">Blood coagulation factor XIV</fullName>
    </alternativeName>
</protein>
<evidence type="ECO:0000256" key="11">
    <source>
        <dbReference type="ARBA" id="ARBA00023157"/>
    </source>
</evidence>
<dbReference type="InterPro" id="IPR033116">
    <property type="entry name" value="TRYPSIN_SER"/>
</dbReference>
<evidence type="ECO:0000256" key="1">
    <source>
        <dbReference type="ARBA" id="ARBA00004240"/>
    </source>
</evidence>
<evidence type="ECO:0000256" key="17">
    <source>
        <dbReference type="ARBA" id="ARBA00041306"/>
    </source>
</evidence>
<dbReference type="GO" id="GO:0004252">
    <property type="term" value="F:serine-type endopeptidase activity"/>
    <property type="evidence" value="ECO:0007669"/>
    <property type="project" value="UniProtKB-EC"/>
</dbReference>
<dbReference type="GO" id="GO:0005615">
    <property type="term" value="C:extracellular space"/>
    <property type="evidence" value="ECO:0007669"/>
    <property type="project" value="TreeGrafter"/>
</dbReference>
<accession>A0A2G8JVB5</accession>
<evidence type="ECO:0000256" key="7">
    <source>
        <dbReference type="ARBA" id="ARBA00022801"/>
    </source>
</evidence>
<keyword evidence="8" id="KW-0256">Endoplasmic reticulum</keyword>
<evidence type="ECO:0000259" key="20">
    <source>
        <dbReference type="PROSITE" id="PS50240"/>
    </source>
</evidence>
<evidence type="ECO:0000256" key="18">
    <source>
        <dbReference type="ARBA" id="ARBA00042403"/>
    </source>
</evidence>
<dbReference type="InterPro" id="IPR050442">
    <property type="entry name" value="Peptidase_S1_coag_factors"/>
</dbReference>
<feature type="domain" description="Peptidase S1" evidence="20">
    <location>
        <begin position="1"/>
        <end position="91"/>
    </location>
</feature>
<evidence type="ECO:0000256" key="2">
    <source>
        <dbReference type="ARBA" id="ARBA00004555"/>
    </source>
</evidence>
<dbReference type="GO" id="GO:0006508">
    <property type="term" value="P:proteolysis"/>
    <property type="evidence" value="ECO:0007669"/>
    <property type="project" value="UniProtKB-KW"/>
</dbReference>
<dbReference type="STRING" id="307972.A0A2G8JVB5"/>
<evidence type="ECO:0000256" key="8">
    <source>
        <dbReference type="ARBA" id="ARBA00022824"/>
    </source>
</evidence>
<dbReference type="EC" id="3.4.21.69" evidence="15"/>
<name>A0A2G8JVB5_STIJA</name>
<evidence type="ECO:0000256" key="4">
    <source>
        <dbReference type="ARBA" id="ARBA00022525"/>
    </source>
</evidence>
<dbReference type="AlphaFoldDB" id="A0A2G8JVB5"/>
<sequence length="92" mass="10313">MTEVILPLVGKRRCRDSTRHLVTTNMFCAGYPRESGDACMGDSGGPYSVYHRGRWYILGIVSWGEGCGVDGKYGFYTKVAKFLEWTNAHINT</sequence>
<dbReference type="PROSITE" id="PS00135">
    <property type="entry name" value="TRYPSIN_SER"/>
    <property type="match status" value="1"/>
</dbReference>
<evidence type="ECO:0000256" key="12">
    <source>
        <dbReference type="ARBA" id="ARBA00023180"/>
    </source>
</evidence>
<keyword evidence="6" id="KW-0356">Hemostasis</keyword>
<dbReference type="GO" id="GO:0007599">
    <property type="term" value="P:hemostasis"/>
    <property type="evidence" value="ECO:0007669"/>
    <property type="project" value="UniProtKB-KW"/>
</dbReference>
<evidence type="ECO:0000256" key="9">
    <source>
        <dbReference type="ARBA" id="ARBA00022825"/>
    </source>
</evidence>
<dbReference type="EMBL" id="MRZV01001211">
    <property type="protein sequence ID" value="PIK39692.1"/>
    <property type="molecule type" value="Genomic_DNA"/>
</dbReference>
<dbReference type="Gene3D" id="2.40.10.10">
    <property type="entry name" value="Trypsin-like serine proteases"/>
    <property type="match status" value="1"/>
</dbReference>
<evidence type="ECO:0000256" key="6">
    <source>
        <dbReference type="ARBA" id="ARBA00022696"/>
    </source>
</evidence>
<dbReference type="PANTHER" id="PTHR24278:SF19">
    <property type="entry name" value="EGF-LIKE DOMAIN-CONTAINING PROTEIN"/>
    <property type="match status" value="1"/>
</dbReference>